<proteinExistence type="predicted"/>
<dbReference type="Proteomes" id="UP000555838">
    <property type="component" value="Unassembled WGS sequence"/>
</dbReference>
<evidence type="ECO:0000313" key="3">
    <source>
        <dbReference type="EMBL" id="MBB6043422.1"/>
    </source>
</evidence>
<reference evidence="3 4" key="1">
    <citation type="submission" date="2020-08" db="EMBL/GenBank/DDBJ databases">
        <title>Genomic Encyclopedia of Type Strains, Phase IV (KMG-IV): sequencing the most valuable type-strain genomes for metagenomic binning, comparative biology and taxonomic classification.</title>
        <authorList>
            <person name="Goeker M."/>
        </authorList>
    </citation>
    <scope>NUCLEOTIDE SEQUENCE [LARGE SCALE GENOMIC DNA]</scope>
    <source>
        <strain evidence="3 4">DSM 24625</strain>
    </source>
</reference>
<gene>
    <name evidence="3" type="ORF">HNP68_001044</name>
</gene>
<keyword evidence="1" id="KW-0175">Coiled coil</keyword>
<dbReference type="Pfam" id="PF25672">
    <property type="entry name" value="BBH37"/>
    <property type="match status" value="1"/>
</dbReference>
<evidence type="ECO:0000256" key="1">
    <source>
        <dbReference type="SAM" id="Coils"/>
    </source>
</evidence>
<dbReference type="EMBL" id="JACHFG010000007">
    <property type="protein sequence ID" value="MBB6043422.1"/>
    <property type="molecule type" value="Genomic_DNA"/>
</dbReference>
<name>A0ABR6PAX0_9SPIR</name>
<sequence length="291" mass="33854">MIKNLFLYTLLMVGLMSCNLDSKLSDHKGQKNNNYVKEVSNSVQKDVFNNLYSNQKGFNKNFGEQKYENLIITLEQEFPSETLNSNKARIPSIEHAQKKEIKKEDLIPFTNEEKKANDTIRNIENVIKGYGFSKLIEDVCMLKDEYVLIKHDLCDVMEKIQNKKTSLMENSKNNRNKIGELAQLQNQLKIENVEIDNLIYKIDIAENEIRSADLFFGDAQKKLKESIIKRLESKSRESYALKLSRLALNTAENSLRQLESFSYKRNEVLARKQEIKELIENAKTILSNFNR</sequence>
<accession>A0ABR6PAX0</accession>
<protein>
    <recommendedName>
        <fullName evidence="2">BBH37-like helical domain-containing protein</fullName>
    </recommendedName>
</protein>
<keyword evidence="4" id="KW-1185">Reference proteome</keyword>
<feature type="coiled-coil region" evidence="1">
    <location>
        <begin position="157"/>
        <end position="208"/>
    </location>
</feature>
<dbReference type="RefSeq" id="WP_183221139.1">
    <property type="nucleotide sequence ID" value="NZ_CP179667.1"/>
</dbReference>
<dbReference type="InterPro" id="IPR057717">
    <property type="entry name" value="BBH37-like_helical"/>
</dbReference>
<comment type="caution">
    <text evidence="3">The sequence shown here is derived from an EMBL/GenBank/DDBJ whole genome shotgun (WGS) entry which is preliminary data.</text>
</comment>
<dbReference type="PROSITE" id="PS51257">
    <property type="entry name" value="PROKAR_LIPOPROTEIN"/>
    <property type="match status" value="1"/>
</dbReference>
<dbReference type="InterPro" id="IPR058057">
    <property type="entry name" value="BBH37-like"/>
</dbReference>
<feature type="domain" description="BBH37-like helical" evidence="2">
    <location>
        <begin position="105"/>
        <end position="288"/>
    </location>
</feature>
<evidence type="ECO:0000313" key="4">
    <source>
        <dbReference type="Proteomes" id="UP000555838"/>
    </source>
</evidence>
<organism evidence="3 4">
    <name type="scientific">Borreliella yangtzensis</name>
    <dbReference type="NCBI Taxonomy" id="683292"/>
    <lineage>
        <taxon>Bacteria</taxon>
        <taxon>Pseudomonadati</taxon>
        <taxon>Spirochaetota</taxon>
        <taxon>Spirochaetia</taxon>
        <taxon>Spirochaetales</taxon>
        <taxon>Borreliaceae</taxon>
        <taxon>Borreliella</taxon>
    </lineage>
</organism>
<dbReference type="NCBIfam" id="NF033721">
    <property type="entry name" value="P12_lipo"/>
    <property type="match status" value="1"/>
</dbReference>
<evidence type="ECO:0000259" key="2">
    <source>
        <dbReference type="Pfam" id="PF25672"/>
    </source>
</evidence>